<reference evidence="2" key="1">
    <citation type="submission" date="2023-08" db="EMBL/GenBank/DDBJ databases">
        <title>Emergence of clinically-relevant ST2 carbapenem-resistant Acinetobacter baumannii strains in hospital sewages in Zhejiang, East of China.</title>
        <authorList>
            <person name="Kaichao C."/>
            <person name="Zhang R."/>
        </authorList>
    </citation>
    <scope>NUCLEOTIDE SEQUENCE</scope>
    <source>
        <strain evidence="2">M-SY-60</strain>
    </source>
</reference>
<proteinExistence type="predicted"/>
<evidence type="ECO:0000313" key="2">
    <source>
        <dbReference type="EMBL" id="MDQ9070866.1"/>
    </source>
</evidence>
<accession>A0AAW8JGY0</accession>
<evidence type="ECO:0000313" key="3">
    <source>
        <dbReference type="Proteomes" id="UP001243195"/>
    </source>
</evidence>
<keyword evidence="1" id="KW-0732">Signal</keyword>
<sequence>MKNKFLCLLFCIATHATASPAKDETIQKLFELTDTKNSIQKSYAIKNAKYDLLAQKQVMMHLKNFDQSSLTNKQLLVAAQIAKLMKDQDETFRTPEQEYTYRFNQYKKYHSEESLQYLIQHSQTDAEKVLIQKTDLVGLYYLSTGSETIPSYLSQTDFYPVLIRDILKIQPQDSGMENTP</sequence>
<dbReference type="Proteomes" id="UP001243195">
    <property type="component" value="Unassembled WGS sequence"/>
</dbReference>
<dbReference type="AlphaFoldDB" id="A0AAW8JGY0"/>
<gene>
    <name evidence="2" type="ORF">RFH51_05245</name>
</gene>
<evidence type="ECO:0008006" key="4">
    <source>
        <dbReference type="Google" id="ProtNLM"/>
    </source>
</evidence>
<feature type="chain" id="PRO_5043577935" description="DUF4142 domain-containing protein" evidence="1">
    <location>
        <begin position="22"/>
        <end position="180"/>
    </location>
</feature>
<name>A0AAW8JGY0_9GAMM</name>
<protein>
    <recommendedName>
        <fullName evidence="4">DUF4142 domain-containing protein</fullName>
    </recommendedName>
</protein>
<comment type="caution">
    <text evidence="2">The sequence shown here is derived from an EMBL/GenBank/DDBJ whole genome shotgun (WGS) entry which is preliminary data.</text>
</comment>
<evidence type="ECO:0000256" key="1">
    <source>
        <dbReference type="SAM" id="SignalP"/>
    </source>
</evidence>
<dbReference type="RefSeq" id="WP_308955401.1">
    <property type="nucleotide sequence ID" value="NZ_JASVDU010000005.1"/>
</dbReference>
<organism evidence="2 3">
    <name type="scientific">Acinetobacter gerneri</name>
    <dbReference type="NCBI Taxonomy" id="202952"/>
    <lineage>
        <taxon>Bacteria</taxon>
        <taxon>Pseudomonadati</taxon>
        <taxon>Pseudomonadota</taxon>
        <taxon>Gammaproteobacteria</taxon>
        <taxon>Moraxellales</taxon>
        <taxon>Moraxellaceae</taxon>
        <taxon>Acinetobacter</taxon>
    </lineage>
</organism>
<feature type="signal peptide" evidence="1">
    <location>
        <begin position="1"/>
        <end position="21"/>
    </location>
</feature>
<dbReference type="EMBL" id="JAVIDA010000005">
    <property type="protein sequence ID" value="MDQ9070866.1"/>
    <property type="molecule type" value="Genomic_DNA"/>
</dbReference>